<proteinExistence type="predicted"/>
<comment type="caution">
    <text evidence="2">The sequence shown here is derived from an EMBL/GenBank/DDBJ whole genome shotgun (WGS) entry which is preliminary data.</text>
</comment>
<reference evidence="2" key="1">
    <citation type="submission" date="2023-06" db="EMBL/GenBank/DDBJ databases">
        <title>Reference genome for the Northern bat (Eptesicus nilssonii), a most northern bat species.</title>
        <authorList>
            <person name="Laine V.N."/>
            <person name="Pulliainen A.T."/>
            <person name="Lilley T.M."/>
        </authorList>
    </citation>
    <scope>NUCLEOTIDE SEQUENCE</scope>
    <source>
        <strain evidence="2">BLF_Eptnil</strain>
        <tissue evidence="2">Kidney</tissue>
    </source>
</reference>
<keyword evidence="3" id="KW-1185">Reference proteome</keyword>
<feature type="region of interest" description="Disordered" evidence="1">
    <location>
        <begin position="361"/>
        <end position="382"/>
    </location>
</feature>
<evidence type="ECO:0000256" key="1">
    <source>
        <dbReference type="SAM" id="MobiDB-lite"/>
    </source>
</evidence>
<evidence type="ECO:0000313" key="3">
    <source>
        <dbReference type="Proteomes" id="UP001177744"/>
    </source>
</evidence>
<accession>A0AA40HJP6</accession>
<dbReference type="EMBL" id="JAULJE010000019">
    <property type="protein sequence ID" value="KAK1331911.1"/>
    <property type="molecule type" value="Genomic_DNA"/>
</dbReference>
<gene>
    <name evidence="2" type="ORF">QTO34_007587</name>
</gene>
<dbReference type="AlphaFoldDB" id="A0AA40HJP6"/>
<name>A0AA40HJP6_CNENI</name>
<protein>
    <submittedName>
        <fullName evidence="2">Uncharacterized protein</fullName>
    </submittedName>
</protein>
<evidence type="ECO:0000313" key="2">
    <source>
        <dbReference type="EMBL" id="KAK1331911.1"/>
    </source>
</evidence>
<feature type="region of interest" description="Disordered" evidence="1">
    <location>
        <begin position="98"/>
        <end position="119"/>
    </location>
</feature>
<dbReference type="Proteomes" id="UP001177744">
    <property type="component" value="Unassembled WGS sequence"/>
</dbReference>
<organism evidence="2 3">
    <name type="scientific">Cnephaeus nilssonii</name>
    <name type="common">Northern bat</name>
    <name type="synonym">Eptesicus nilssonii</name>
    <dbReference type="NCBI Taxonomy" id="3371016"/>
    <lineage>
        <taxon>Eukaryota</taxon>
        <taxon>Metazoa</taxon>
        <taxon>Chordata</taxon>
        <taxon>Craniata</taxon>
        <taxon>Vertebrata</taxon>
        <taxon>Euteleostomi</taxon>
        <taxon>Mammalia</taxon>
        <taxon>Eutheria</taxon>
        <taxon>Laurasiatheria</taxon>
        <taxon>Chiroptera</taxon>
        <taxon>Yangochiroptera</taxon>
        <taxon>Vespertilionidae</taxon>
        <taxon>Cnephaeus</taxon>
    </lineage>
</organism>
<sequence length="536" mass="56933">MSIMQFNSYVQSRGEGRTHMTLSSRSASVPWLHRASKAGAPAIDSTPRSKAKAGELAVCRSGTRPFEASAAPSFRKLCTADSHQLVHQVQVSSVDIPRSRSAPHGYQAKAGPARCARPPSPVWSPPLPVLVHVEEQLGGVHRGGGAGVQEQLLVLGQVLGRVLLGQPRAVQELTLQQRQVRLQEREGVKAAGLISRTSVLGDREIIISISIIEVKGKRYNHPKHKEDYAENIYPTIKVPCSPCCDQSLWAEGRDQEVGRSARSPVPSPALPPPTWFPVRHAAIGACGPVGRDREVVPSGNNVGISHCPSYSGPLGSVGRRKGGSGPEQRLCWQPGLVTQCTNSCTLKGTVGCEAVVGTGEDLGPSSAPPPGPSRRGPQSPVCQLPRSCHPCSHALTAPTPFAPADEAEQLGLVPAAVRVGPAPAVATSTLPRLGLVTPLTCSTIPPQPMTPTMFRTLPPAADARHVPRTPPGGQHIPKMYQNAELSPPVLNALTVKARKGLPELFWVACTYSGDICMPGSYLCKGGRNCRIKKKNL</sequence>